<proteinExistence type="inferred from homology"/>
<feature type="domain" description="MobA/MobL protein" evidence="4">
    <location>
        <begin position="17"/>
        <end position="208"/>
    </location>
</feature>
<evidence type="ECO:0000256" key="2">
    <source>
        <dbReference type="ARBA" id="ARBA00022971"/>
    </source>
</evidence>
<feature type="compositionally biased region" description="Basic and acidic residues" evidence="3">
    <location>
        <begin position="185"/>
        <end position="216"/>
    </location>
</feature>
<accession>A0A947GGZ9</accession>
<feature type="region of interest" description="Disordered" evidence="3">
    <location>
        <begin position="182"/>
        <end position="216"/>
    </location>
</feature>
<dbReference type="Gene3D" id="3.30.930.30">
    <property type="match status" value="1"/>
</dbReference>
<evidence type="ECO:0000256" key="3">
    <source>
        <dbReference type="SAM" id="MobiDB-lite"/>
    </source>
</evidence>
<keyword evidence="6" id="KW-1185">Reference proteome</keyword>
<feature type="compositionally biased region" description="Basic and acidic residues" evidence="3">
    <location>
        <begin position="419"/>
        <end position="431"/>
    </location>
</feature>
<keyword evidence="2" id="KW-0184">Conjugation</keyword>
<comment type="similarity">
    <text evidence="1">Belongs to the MobA/MobL family.</text>
</comment>
<evidence type="ECO:0000259" key="4">
    <source>
        <dbReference type="Pfam" id="PF03389"/>
    </source>
</evidence>
<feature type="region of interest" description="Disordered" evidence="3">
    <location>
        <begin position="512"/>
        <end position="537"/>
    </location>
</feature>
<feature type="region of interest" description="Disordered" evidence="3">
    <location>
        <begin position="292"/>
        <end position="334"/>
    </location>
</feature>
<dbReference type="Pfam" id="PF03389">
    <property type="entry name" value="MobA_MobL"/>
    <property type="match status" value="1"/>
</dbReference>
<dbReference type="EMBL" id="JAHHZF010000020">
    <property type="protein sequence ID" value="MBT9293105.1"/>
    <property type="molecule type" value="Genomic_DNA"/>
</dbReference>
<organism evidence="5 6">
    <name type="scientific">Prosthecodimorpha staleyi</name>
    <dbReference type="NCBI Taxonomy" id="2840188"/>
    <lineage>
        <taxon>Bacteria</taxon>
        <taxon>Pseudomonadati</taxon>
        <taxon>Pseudomonadota</taxon>
        <taxon>Alphaproteobacteria</taxon>
        <taxon>Hyphomicrobiales</taxon>
        <taxon>Ancalomicrobiaceae</taxon>
        <taxon>Prosthecodimorpha</taxon>
    </lineage>
</organism>
<dbReference type="AlphaFoldDB" id="A0A947GGZ9"/>
<name>A0A947GGZ9_9HYPH</name>
<comment type="caution">
    <text evidence="5">The sequence shown here is derived from an EMBL/GenBank/DDBJ whole genome shotgun (WGS) entry which is preliminary data.</text>
</comment>
<gene>
    <name evidence="5" type="ORF">KL771_26830</name>
</gene>
<evidence type="ECO:0000256" key="1">
    <source>
        <dbReference type="ARBA" id="ARBA00010873"/>
    </source>
</evidence>
<sequence>MALYHLHVRNIGRADGRTAVAAAAYRAGETLWNEAEERLSAFGGRREVLHNEIRLPAGAPAWMGVREDLWNAVERANLRRDARLAKEIEFALPIELGATEWLAMARRMADAYTSLGHVVDLAIHTDSVLRNPHVHLMLATNAVGENGFGRKLRDADKKVFVTVARKLWAAVANDALKRAGAAATVDHRSHQARGIAHEPGRHRGPDQAERRSDRWESEAMRTITDMWRWGLNSFEQEVYAEKLADLAEKRRYPELAREDWPPIPARYPGDLKSAAAMQHHAFWHDVQTEARSRAFQREPEDAHRLYGRPDRDEPSPLIERSPMPGSPRGSEEEQVRALAERDTLASIHSLEDAMPSYHALFDALQERMAADGFRTDGPLSDWSRIEASSQRFAAELAKARALDAENRILADQWRARERSIASRDEPVRGQEGRAMPAVERDEPRHGGDRDPEPEREVRDQDGEGARRPIEPQRQEEDFLDWRRAPVVEAERNMPIQAEIDYLDWLDLRASAPDDRRAQLERELERSREIEREEDRDR</sequence>
<feature type="compositionally biased region" description="Basic and acidic residues" evidence="3">
    <location>
        <begin position="292"/>
        <end position="314"/>
    </location>
</feature>
<evidence type="ECO:0000313" key="6">
    <source>
        <dbReference type="Proteomes" id="UP000766595"/>
    </source>
</evidence>
<feature type="compositionally biased region" description="Basic and acidic residues" evidence="3">
    <location>
        <begin position="438"/>
        <end position="481"/>
    </location>
</feature>
<evidence type="ECO:0000313" key="5">
    <source>
        <dbReference type="EMBL" id="MBT9293105.1"/>
    </source>
</evidence>
<protein>
    <submittedName>
        <fullName evidence="5">MobA/MobL family protein</fullName>
    </submittedName>
</protein>
<dbReference type="Proteomes" id="UP000766595">
    <property type="component" value="Unassembled WGS sequence"/>
</dbReference>
<feature type="region of interest" description="Disordered" evidence="3">
    <location>
        <begin position="419"/>
        <end position="481"/>
    </location>
</feature>
<dbReference type="InterPro" id="IPR005053">
    <property type="entry name" value="MobA_MobL"/>
</dbReference>
<reference evidence="5 6" key="1">
    <citation type="submission" date="2021-06" db="EMBL/GenBank/DDBJ databases">
        <authorList>
            <person name="Grouzdev D.S."/>
            <person name="Koziaeva V."/>
        </authorList>
    </citation>
    <scope>NUCLEOTIDE SEQUENCE [LARGE SCALE GENOMIC DNA]</scope>
    <source>
        <strain evidence="5 6">22</strain>
    </source>
</reference>